<comment type="caution">
    <text evidence="6">The sequence shown here is derived from an EMBL/GenBank/DDBJ whole genome shotgun (WGS) entry which is preliminary data.</text>
</comment>
<dbReference type="Pfam" id="PF17754">
    <property type="entry name" value="TetR_C_14"/>
    <property type="match status" value="1"/>
</dbReference>
<dbReference type="InterPro" id="IPR001647">
    <property type="entry name" value="HTH_TetR"/>
</dbReference>
<dbReference type="Pfam" id="PF00440">
    <property type="entry name" value="TetR_N"/>
    <property type="match status" value="1"/>
</dbReference>
<evidence type="ECO:0000313" key="6">
    <source>
        <dbReference type="EMBL" id="GAO00160.1"/>
    </source>
</evidence>
<reference evidence="6 7" key="1">
    <citation type="submission" date="2012-11" db="EMBL/GenBank/DDBJ databases">
        <title>Whole genome sequence of Gluconacetobacter xylinus NBRC 13693.</title>
        <authorList>
            <person name="Azuma Y."/>
            <person name="Higashiura N."/>
            <person name="Hirakawa H."/>
            <person name="Matsushita K."/>
        </authorList>
    </citation>
    <scope>NUCLEOTIDE SEQUENCE [LARGE SCALE GENOMIC DNA]</scope>
    <source>
        <strain evidence="6 7">NBRC 13693</strain>
    </source>
</reference>
<evidence type="ECO:0000256" key="3">
    <source>
        <dbReference type="ARBA" id="ARBA00023163"/>
    </source>
</evidence>
<dbReference type="InterPro" id="IPR041347">
    <property type="entry name" value="MftR_C"/>
</dbReference>
<keyword evidence="1" id="KW-0805">Transcription regulation</keyword>
<feature type="DNA-binding region" description="H-T-H motif" evidence="4">
    <location>
        <begin position="43"/>
        <end position="62"/>
    </location>
</feature>
<dbReference type="InterPro" id="IPR009057">
    <property type="entry name" value="Homeodomain-like_sf"/>
</dbReference>
<proteinExistence type="predicted"/>
<dbReference type="InterPro" id="IPR050109">
    <property type="entry name" value="HTH-type_TetR-like_transc_reg"/>
</dbReference>
<protein>
    <submittedName>
        <fullName evidence="6">Transcriptional regulator TetR</fullName>
    </submittedName>
</protein>
<feature type="domain" description="HTH tetR-type" evidence="5">
    <location>
        <begin position="20"/>
        <end position="80"/>
    </location>
</feature>
<dbReference type="PROSITE" id="PS50977">
    <property type="entry name" value="HTH_TETR_2"/>
    <property type="match status" value="1"/>
</dbReference>
<dbReference type="PANTHER" id="PTHR30055">
    <property type="entry name" value="HTH-TYPE TRANSCRIPTIONAL REGULATOR RUTR"/>
    <property type="match status" value="1"/>
</dbReference>
<dbReference type="SUPFAM" id="SSF46689">
    <property type="entry name" value="Homeodomain-like"/>
    <property type="match status" value="1"/>
</dbReference>
<sequence>MKPVAPTLSPKPGLRERKQARARTTLIAEAMRLFSAQGYDQTTVDEIADAAEVSRRTLFRMFETKGDIVLAWTRGMTQTLNDALATCPADMHPADAMMHAFTSLVPRIAANRQDTYAFVYLIEKTPSLQTVSLQKYGKWEDCLAEGLAKRITERRNRRMAARLMARGGIAIFRTALDEWIRLKGRPALVPLLQKTYELQASLWPGHDDDGPEEDAA</sequence>
<dbReference type="PANTHER" id="PTHR30055:SF238">
    <property type="entry name" value="MYCOFACTOCIN BIOSYNTHESIS TRANSCRIPTIONAL REGULATOR MFTR-RELATED"/>
    <property type="match status" value="1"/>
</dbReference>
<dbReference type="Proteomes" id="UP000032683">
    <property type="component" value="Unassembled WGS sequence"/>
</dbReference>
<dbReference type="Gene3D" id="1.10.357.10">
    <property type="entry name" value="Tetracycline Repressor, domain 2"/>
    <property type="match status" value="1"/>
</dbReference>
<evidence type="ECO:0000313" key="7">
    <source>
        <dbReference type="Proteomes" id="UP000032683"/>
    </source>
</evidence>
<evidence type="ECO:0000256" key="1">
    <source>
        <dbReference type="ARBA" id="ARBA00023015"/>
    </source>
</evidence>
<evidence type="ECO:0000256" key="2">
    <source>
        <dbReference type="ARBA" id="ARBA00023125"/>
    </source>
</evidence>
<dbReference type="GO" id="GO:0003700">
    <property type="term" value="F:DNA-binding transcription factor activity"/>
    <property type="evidence" value="ECO:0007669"/>
    <property type="project" value="TreeGrafter"/>
</dbReference>
<accession>A0A0D6Q9P5</accession>
<name>A0A0D6Q9P5_KOMXY</name>
<dbReference type="PRINTS" id="PR00455">
    <property type="entry name" value="HTHTETR"/>
</dbReference>
<dbReference type="GeneID" id="79187472"/>
<keyword evidence="2 4" id="KW-0238">DNA-binding</keyword>
<dbReference type="Gene3D" id="1.10.10.60">
    <property type="entry name" value="Homeodomain-like"/>
    <property type="match status" value="1"/>
</dbReference>
<dbReference type="AlphaFoldDB" id="A0A0D6Q9P5"/>
<organism evidence="6 7">
    <name type="scientific">Komagataeibacter xylinus NBRC 13693</name>
    <dbReference type="NCBI Taxonomy" id="1234668"/>
    <lineage>
        <taxon>Bacteria</taxon>
        <taxon>Pseudomonadati</taxon>
        <taxon>Pseudomonadota</taxon>
        <taxon>Alphaproteobacteria</taxon>
        <taxon>Acetobacterales</taxon>
        <taxon>Acetobacteraceae</taxon>
        <taxon>Komagataeibacter</taxon>
    </lineage>
</organism>
<evidence type="ECO:0000259" key="5">
    <source>
        <dbReference type="PROSITE" id="PS50977"/>
    </source>
</evidence>
<evidence type="ECO:0000256" key="4">
    <source>
        <dbReference type="PROSITE-ProRule" id="PRU00335"/>
    </source>
</evidence>
<dbReference type="RefSeq" id="WP_048856538.1">
    <property type="nucleotide sequence ID" value="NZ_BANJ01000040.1"/>
</dbReference>
<keyword evidence="3" id="KW-0804">Transcription</keyword>
<dbReference type="EMBL" id="BANJ01000040">
    <property type="protein sequence ID" value="GAO00160.1"/>
    <property type="molecule type" value="Genomic_DNA"/>
</dbReference>
<gene>
    <name evidence="6" type="ORF">Gxy13693_040_107</name>
</gene>
<dbReference type="GO" id="GO:0000976">
    <property type="term" value="F:transcription cis-regulatory region binding"/>
    <property type="evidence" value="ECO:0007669"/>
    <property type="project" value="TreeGrafter"/>
</dbReference>